<feature type="active site" description="Cysteine persulfide intermediate" evidence="4">
    <location>
        <position position="109"/>
    </location>
</feature>
<keyword evidence="2" id="KW-0963">Cytoplasm</keyword>
<evidence type="ECO:0000256" key="3">
    <source>
        <dbReference type="PIRNR" id="PIRNR006223"/>
    </source>
</evidence>
<dbReference type="PIRSF" id="PIRSF006223">
    <property type="entry name" value="DsrC_TusE"/>
    <property type="match status" value="1"/>
</dbReference>
<dbReference type="GO" id="GO:0002143">
    <property type="term" value="P:tRNA wobble position uridine thiolation"/>
    <property type="evidence" value="ECO:0007669"/>
    <property type="project" value="TreeGrafter"/>
</dbReference>
<dbReference type="PANTHER" id="PTHR37010">
    <property type="entry name" value="SULFURTRANSFERASE TUSE"/>
    <property type="match status" value="1"/>
</dbReference>
<dbReference type="Proteomes" id="UP000297834">
    <property type="component" value="Unassembled WGS sequence"/>
</dbReference>
<dbReference type="Pfam" id="PF04358">
    <property type="entry name" value="DsrC"/>
    <property type="match status" value="1"/>
</dbReference>
<dbReference type="STRING" id="1120977.GCA_000619845_00794"/>
<evidence type="ECO:0000256" key="1">
    <source>
        <dbReference type="ARBA" id="ARBA00004496"/>
    </source>
</evidence>
<evidence type="ECO:0000313" key="6">
    <source>
        <dbReference type="Proteomes" id="UP000297834"/>
    </source>
</evidence>
<keyword evidence="6" id="KW-1185">Reference proteome</keyword>
<evidence type="ECO:0000256" key="4">
    <source>
        <dbReference type="PIRSR" id="PIRSR006223-50"/>
    </source>
</evidence>
<dbReference type="InterPro" id="IPR025526">
    <property type="entry name" value="DsrC-like_dom_sf"/>
</dbReference>
<dbReference type="InterPro" id="IPR043163">
    <property type="entry name" value="DsrC-like_N"/>
</dbReference>
<accession>A0A4Y7XCJ6</accession>
<sequence length="110" mass="12397">MNHITSEHELLLDHDGHLQNYLDWTPEIAQIMAQKEGLTLTPAHITILFAVQKFYQQFGYAPATRPLIKFLIKELGDQISNAQLMQDFQTGLVARTLARLAGLPKPANCL</sequence>
<dbReference type="OrthoDB" id="9786347at2"/>
<dbReference type="Gene3D" id="1.10.10.370">
    <property type="entry name" value="DsrC-like protein, C-terminal domain"/>
    <property type="match status" value="1"/>
</dbReference>
<keyword evidence="3" id="KW-0808">Transferase</keyword>
<dbReference type="RefSeq" id="WP_134244476.1">
    <property type="nucleotide sequence ID" value="NZ_SNTY01000027.1"/>
</dbReference>
<dbReference type="EC" id="2.8.1.-" evidence="3"/>
<dbReference type="Gene3D" id="3.30.1420.10">
    <property type="match status" value="1"/>
</dbReference>
<gene>
    <name evidence="5" type="primary">tusE</name>
    <name evidence="5" type="ORF">E2B99_08180</name>
</gene>
<dbReference type="InterPro" id="IPR007453">
    <property type="entry name" value="DsrC/TusE"/>
</dbReference>
<protein>
    <recommendedName>
        <fullName evidence="3">Sulfurtransferase</fullName>
        <ecNumber evidence="3">2.8.1.-</ecNumber>
    </recommendedName>
</protein>
<organism evidence="5 6">
    <name type="scientific">Alkanindiges illinoisensis</name>
    <dbReference type="NCBI Taxonomy" id="197183"/>
    <lineage>
        <taxon>Bacteria</taxon>
        <taxon>Pseudomonadati</taxon>
        <taxon>Pseudomonadota</taxon>
        <taxon>Gammaproteobacteria</taxon>
        <taxon>Moraxellales</taxon>
        <taxon>Moraxellaceae</taxon>
        <taxon>Alkanindiges</taxon>
    </lineage>
</organism>
<dbReference type="AlphaFoldDB" id="A0A4Y7XCJ6"/>
<dbReference type="GO" id="GO:0016740">
    <property type="term" value="F:transferase activity"/>
    <property type="evidence" value="ECO:0007669"/>
    <property type="project" value="UniProtKB-KW"/>
</dbReference>
<evidence type="ECO:0000256" key="2">
    <source>
        <dbReference type="ARBA" id="ARBA00022490"/>
    </source>
</evidence>
<reference evidence="5 6" key="1">
    <citation type="submission" date="2019-03" db="EMBL/GenBank/DDBJ databases">
        <title>Alkanindiges illinoisensis: a potential pathogenic isolated from ascites of a gastric cancer patient with abdominal metastasis.</title>
        <authorList>
            <person name="Hu X."/>
            <person name="Yang B."/>
            <person name="Yan X."/>
            <person name="Lin L."/>
            <person name="Zhao H."/>
            <person name="Zhou F."/>
            <person name="Su B."/>
            <person name="Chen J."/>
            <person name="Rui Y."/>
            <person name="Wang Q."/>
            <person name="Zheng L."/>
        </authorList>
    </citation>
    <scope>NUCLEOTIDE SEQUENCE [LARGE SCALE GENOMIC DNA]</scope>
    <source>
        <strain evidence="5 6">NFYY 23406</strain>
    </source>
</reference>
<evidence type="ECO:0000313" key="5">
    <source>
        <dbReference type="EMBL" id="TEU26450.1"/>
    </source>
</evidence>
<comment type="function">
    <text evidence="3">Part of a sulfur-relay system.</text>
</comment>
<dbReference type="EMBL" id="SNTY01000027">
    <property type="protein sequence ID" value="TEU26450.1"/>
    <property type="molecule type" value="Genomic_DNA"/>
</dbReference>
<comment type="similarity">
    <text evidence="3">Belongs to the dsrC/tusE family.</text>
</comment>
<dbReference type="GO" id="GO:0097163">
    <property type="term" value="F:sulfur carrier activity"/>
    <property type="evidence" value="ECO:0007669"/>
    <property type="project" value="TreeGrafter"/>
</dbReference>
<dbReference type="InterPro" id="IPR042072">
    <property type="entry name" value="DsrC-like_C"/>
</dbReference>
<dbReference type="PANTHER" id="PTHR37010:SF1">
    <property type="entry name" value="SULFURTRANSFERASE TUSE"/>
    <property type="match status" value="1"/>
</dbReference>
<comment type="subcellular location">
    <subcellularLocation>
        <location evidence="1">Cytoplasm</location>
    </subcellularLocation>
</comment>
<name>A0A4Y7XCJ6_9GAMM</name>
<dbReference type="NCBIfam" id="TIGR03342">
    <property type="entry name" value="dsrC_tusE_dsvC"/>
    <property type="match status" value="1"/>
</dbReference>
<dbReference type="GO" id="GO:0005737">
    <property type="term" value="C:cytoplasm"/>
    <property type="evidence" value="ECO:0007669"/>
    <property type="project" value="UniProtKB-SubCell"/>
</dbReference>
<dbReference type="SUPFAM" id="SSF69721">
    <property type="entry name" value="DsrC, the gamma subunit of dissimilatory sulfite reductase"/>
    <property type="match status" value="1"/>
</dbReference>
<proteinExistence type="inferred from homology"/>
<comment type="caution">
    <text evidence="5">The sequence shown here is derived from an EMBL/GenBank/DDBJ whole genome shotgun (WGS) entry which is preliminary data.</text>
</comment>